<evidence type="ECO:0000313" key="1">
    <source>
        <dbReference type="EMBL" id="OBK22652.1"/>
    </source>
</evidence>
<sequence>MNSAMRGRRLASPVRLTLAHVLGSAIDGAWWPHTASIARELPELIDVLSPRLGEIVDISVNWSSLQASPDLDVLCGAKPSLPGNLAIRQRLMTVSGSHASANLLVVPCRTSGPLAVMLLRQAADLPIMPIEIDSQMFRAGDHIVRAARAESELCDERLRAGATQQAGLADAVVVE</sequence>
<organism evidence="1 2">
    <name type="scientific">Mycobacterium asiaticum</name>
    <dbReference type="NCBI Taxonomy" id="1790"/>
    <lineage>
        <taxon>Bacteria</taxon>
        <taxon>Bacillati</taxon>
        <taxon>Actinomycetota</taxon>
        <taxon>Actinomycetes</taxon>
        <taxon>Mycobacteriales</taxon>
        <taxon>Mycobacteriaceae</taxon>
        <taxon>Mycobacterium</taxon>
    </lineage>
</organism>
<gene>
    <name evidence="1" type="ORF">A5635_21080</name>
</gene>
<dbReference type="Proteomes" id="UP000093819">
    <property type="component" value="Unassembled WGS sequence"/>
</dbReference>
<reference evidence="1 2" key="1">
    <citation type="submission" date="2016-06" db="EMBL/GenBank/DDBJ databases">
        <authorList>
            <person name="Kjaerup R.B."/>
            <person name="Dalgaard T.S."/>
            <person name="Juul-Madsen H.R."/>
        </authorList>
    </citation>
    <scope>NUCLEOTIDE SEQUENCE [LARGE SCALE GENOMIC DNA]</scope>
    <source>
        <strain evidence="1 2">1245335.1</strain>
    </source>
</reference>
<dbReference type="InterPro" id="IPR046036">
    <property type="entry name" value="DUF5994"/>
</dbReference>
<proteinExistence type="predicted"/>
<dbReference type="AlphaFoldDB" id="A0A1A3UEA8"/>
<protein>
    <submittedName>
        <fullName evidence="1">Uncharacterized protein</fullName>
    </submittedName>
</protein>
<dbReference type="EMBL" id="LZLR01000092">
    <property type="protein sequence ID" value="OBK22652.1"/>
    <property type="molecule type" value="Genomic_DNA"/>
</dbReference>
<dbReference type="Pfam" id="PF19457">
    <property type="entry name" value="DUF5994"/>
    <property type="match status" value="1"/>
</dbReference>
<comment type="caution">
    <text evidence="1">The sequence shown here is derived from an EMBL/GenBank/DDBJ whole genome shotgun (WGS) entry which is preliminary data.</text>
</comment>
<accession>A0A1A3UEA8</accession>
<name>A0A1A3UEA8_MYCAS</name>
<evidence type="ECO:0000313" key="2">
    <source>
        <dbReference type="Proteomes" id="UP000093819"/>
    </source>
</evidence>
<dbReference type="RefSeq" id="WP_065035421.1">
    <property type="nucleotide sequence ID" value="NZ_LZMH01000069.1"/>
</dbReference>